<protein>
    <submittedName>
        <fullName evidence="2">Uncharacterized protein</fullName>
    </submittedName>
</protein>
<gene>
    <name evidence="2" type="ORF">JCM21142_52198</name>
</gene>
<reference evidence="2 3" key="1">
    <citation type="journal article" date="2014" name="Genome Announc.">
        <title>Draft Genome Sequence of Cytophaga fermentans JCM 21142T, a Facultative Anaerobe Isolated from Marine Mud.</title>
        <authorList>
            <person name="Starns D."/>
            <person name="Oshima K."/>
            <person name="Suda W."/>
            <person name="Iino T."/>
            <person name="Yuki M."/>
            <person name="Inoue J."/>
            <person name="Kitamura K."/>
            <person name="Iida T."/>
            <person name="Darby A."/>
            <person name="Hattori M."/>
            <person name="Ohkuma M."/>
        </authorList>
    </citation>
    <scope>NUCLEOTIDE SEQUENCE [LARGE SCALE GENOMIC DNA]</scope>
    <source>
        <strain evidence="2 3">JCM 21142</strain>
    </source>
</reference>
<comment type="caution">
    <text evidence="2">The sequence shown here is derived from an EMBL/GenBank/DDBJ whole genome shotgun (WGS) entry which is preliminary data.</text>
</comment>
<organism evidence="2 3">
    <name type="scientific">Saccharicrinis fermentans DSM 9555 = JCM 21142</name>
    <dbReference type="NCBI Taxonomy" id="869213"/>
    <lineage>
        <taxon>Bacteria</taxon>
        <taxon>Pseudomonadati</taxon>
        <taxon>Bacteroidota</taxon>
        <taxon>Bacteroidia</taxon>
        <taxon>Marinilabiliales</taxon>
        <taxon>Marinilabiliaceae</taxon>
        <taxon>Saccharicrinis</taxon>
    </lineage>
</organism>
<evidence type="ECO:0000256" key="1">
    <source>
        <dbReference type="SAM" id="Phobius"/>
    </source>
</evidence>
<accession>W7YGG8</accession>
<keyword evidence="1" id="KW-0812">Transmembrane</keyword>
<sequence length="51" mass="5592">MDHSFINKLTALIITSLIVVIGLVLLKTAELPEVTYPTSEGQGVTVYDHLH</sequence>
<keyword evidence="3" id="KW-1185">Reference proteome</keyword>
<dbReference type="EMBL" id="BAMD01000025">
    <property type="protein sequence ID" value="GAF03521.1"/>
    <property type="molecule type" value="Genomic_DNA"/>
</dbReference>
<evidence type="ECO:0000313" key="2">
    <source>
        <dbReference type="EMBL" id="GAF03521.1"/>
    </source>
</evidence>
<evidence type="ECO:0000313" key="3">
    <source>
        <dbReference type="Proteomes" id="UP000019402"/>
    </source>
</evidence>
<dbReference type="RefSeq" id="WP_154665695.1">
    <property type="nucleotide sequence ID" value="NZ_BAMD01000025.1"/>
</dbReference>
<dbReference type="Proteomes" id="UP000019402">
    <property type="component" value="Unassembled WGS sequence"/>
</dbReference>
<proteinExistence type="predicted"/>
<name>W7YGG8_9BACT</name>
<keyword evidence="1" id="KW-1133">Transmembrane helix</keyword>
<keyword evidence="1" id="KW-0472">Membrane</keyword>
<feature type="transmembrane region" description="Helical" evidence="1">
    <location>
        <begin position="6"/>
        <end position="26"/>
    </location>
</feature>
<dbReference type="AlphaFoldDB" id="W7YGG8"/>